<accession>A0ABR2JPL0</accession>
<keyword evidence="4" id="KW-1185">Reference proteome</keyword>
<evidence type="ECO:0000256" key="1">
    <source>
        <dbReference type="SAM" id="MobiDB-lite"/>
    </source>
</evidence>
<dbReference type="EMBL" id="JAPFFF010000010">
    <property type="protein sequence ID" value="KAK8880804.1"/>
    <property type="molecule type" value="Genomic_DNA"/>
</dbReference>
<evidence type="ECO:0000313" key="3">
    <source>
        <dbReference type="EMBL" id="KAK8880804.1"/>
    </source>
</evidence>
<dbReference type="Proteomes" id="UP001470230">
    <property type="component" value="Unassembled WGS sequence"/>
</dbReference>
<reference evidence="3 4" key="1">
    <citation type="submission" date="2024-04" db="EMBL/GenBank/DDBJ databases">
        <title>Tritrichomonas musculus Genome.</title>
        <authorList>
            <person name="Alves-Ferreira E."/>
            <person name="Grigg M."/>
            <person name="Lorenzi H."/>
            <person name="Galac M."/>
        </authorList>
    </citation>
    <scope>NUCLEOTIDE SEQUENCE [LARGE SCALE GENOMIC DNA]</scope>
    <source>
        <strain evidence="3 4">EAF2021</strain>
    </source>
</reference>
<evidence type="ECO:0008006" key="5">
    <source>
        <dbReference type="Google" id="ProtNLM"/>
    </source>
</evidence>
<feature type="region of interest" description="Disordered" evidence="1">
    <location>
        <begin position="788"/>
        <end position="813"/>
    </location>
</feature>
<organism evidence="3 4">
    <name type="scientific">Tritrichomonas musculus</name>
    <dbReference type="NCBI Taxonomy" id="1915356"/>
    <lineage>
        <taxon>Eukaryota</taxon>
        <taxon>Metamonada</taxon>
        <taxon>Parabasalia</taxon>
        <taxon>Tritrichomonadida</taxon>
        <taxon>Tritrichomonadidae</taxon>
        <taxon>Tritrichomonas</taxon>
    </lineage>
</organism>
<keyword evidence="2" id="KW-0732">Signal</keyword>
<gene>
    <name evidence="3" type="ORF">M9Y10_003494</name>
</gene>
<comment type="caution">
    <text evidence="3">The sequence shown here is derived from an EMBL/GenBank/DDBJ whole genome shotgun (WGS) entry which is preliminary data.</text>
</comment>
<feature type="signal peptide" evidence="2">
    <location>
        <begin position="1"/>
        <end position="18"/>
    </location>
</feature>
<feature type="compositionally biased region" description="Polar residues" evidence="1">
    <location>
        <begin position="788"/>
        <end position="807"/>
    </location>
</feature>
<sequence length="866" mass="94862">MLCFIFIALTIQTFPKYAFIYADTSSTGAQGFSEFIDLYMEQFKAGCDQTTGDVKAACLEYVEAYSGTFPSTGSDINTVLGKVPNYVEFLFVIGDSFSRTIDFNYLPRQMSVFMLSGAKFANVVRSSKSDKKNSLARLLQEIKDSAFDGSQAKFLSLAKSIGSISKSPQASLPQFPIVGSIKSKVSYLTIIGGQLKVSNSNLNCHTLFLSEGSTIPTSSYLCYNEFFIADKESQALISESTLIRPTQYGIYLCDPETPSSFRISYKSDRWEVLKQSGSTYQQYSPNMYVKYTAAKTFSVLVNSYNIDINLEVSTLNDPASKPINLTIIEQVNTVPLPLPETSAAQLLEQSVTITSSGYWNYLSTKPALTITTDRPLNVASKFQLDYTQEGEYDYFAPDVIPFPPYAFIYADTSSTGAQGFSEFIDLYMEQFKAGCDQTTGDVKAACLGYVEAYSGTFPSTGSDINTVLGKVPNYVEFLFVIGDSFSRTIDFNYLPRQMSVFMLSGAKFANVVRSSKSDKKNSLARLLQEIKDSAFDGSQAKFLSLAKSIGSISKSPQASLPQFPIVGSIKSKVSYLTIIGGQLKVSNSNLNCHTLFLSEGSTIPTSSYLCYNEFFIADKESQALISESTLIRPTQYGIYLCDPETPSSFRISYKSDRWEVLKQSGSTYQQYSPNMYVKYTAAKTFSVLVNSYNIDINLEVSTLNDPASKPINLTIIEQVNTVPLPLPETSAAQLLEQSVTITSSGYWNYLSTKPTVTVTTDRTVNFASDFQPSHTQEEEYDYFGSYTARPSTRIPTKPPTATQYYPTSSGDNSGGSSFGPGAIAGTTIGGAAGIGGIIAAILCCKKGDGEENSGRPSSLFDNMNND</sequence>
<name>A0ABR2JPL0_9EUKA</name>
<protein>
    <recommendedName>
        <fullName evidence="5">VWFA domain-containing protein</fullName>
    </recommendedName>
</protein>
<evidence type="ECO:0000256" key="2">
    <source>
        <dbReference type="SAM" id="SignalP"/>
    </source>
</evidence>
<proteinExistence type="predicted"/>
<evidence type="ECO:0000313" key="4">
    <source>
        <dbReference type="Proteomes" id="UP001470230"/>
    </source>
</evidence>
<feature type="chain" id="PRO_5046145075" description="VWFA domain-containing protein" evidence="2">
    <location>
        <begin position="19"/>
        <end position="866"/>
    </location>
</feature>